<sequence length="54" mass="5796">MARKFTETDVHPWKVAGHDGKALRGKDGKPLTGYKGYKDAKAVADKLGAVAIRA</sequence>
<name>A0AA48Y3W6_9CAUD</name>
<reference evidence="1 2" key="1">
    <citation type="submission" date="2021-11" db="EMBL/GenBank/DDBJ databases">
        <authorList>
            <person name="Furlong K.P."/>
            <person name="Elkbouli M."/>
            <person name="Barwitzki K."/>
            <person name="Hastings E.M."/>
            <person name="Saal A.P."/>
            <person name="Sandouka T."/>
            <person name="Tran A."/>
            <person name="Tremblay V."/>
            <person name="Williams E.C."/>
            <person name="Giles L.L."/>
            <person name="McCarthy L."/>
            <person name="Wheaton K.A."/>
            <person name="Chan K."/>
            <person name="Rudner A.D."/>
            <person name="Beyer A.R."/>
            <person name="Chong R.A."/>
            <person name="Edgington N.P."/>
            <person name="Freise A.C."/>
            <person name="Garcia Costas A.M."/>
            <person name="Gibb B.P."/>
            <person name="Klyczek K.K."/>
            <person name="Swerdlow S.J."/>
            <person name="Garlena R.A."/>
            <person name="Russell D.A."/>
            <person name="Jacobs-Sera D."/>
            <person name="Hatfull G.F."/>
        </authorList>
    </citation>
    <scope>NUCLEOTIDE SEQUENCE [LARGE SCALE GENOMIC DNA]</scope>
</reference>
<dbReference type="Proteomes" id="UP001201439">
    <property type="component" value="Segment"/>
</dbReference>
<proteinExistence type="predicted"/>
<keyword evidence="2" id="KW-1185">Reference proteome</keyword>
<dbReference type="KEGG" id="vg:77954258"/>
<evidence type="ECO:0000313" key="2">
    <source>
        <dbReference type="Proteomes" id="UP001201439"/>
    </source>
</evidence>
<dbReference type="RefSeq" id="YP_010677871.1">
    <property type="nucleotide sequence ID" value="NC_071027.1"/>
</dbReference>
<accession>A0AA48Y3W6</accession>
<organism evidence="1 2">
    <name type="scientific">Arthrobacter phage Warda</name>
    <dbReference type="NCBI Taxonomy" id="2832322"/>
    <lineage>
        <taxon>Viruses</taxon>
        <taxon>Duplodnaviria</taxon>
        <taxon>Heunggongvirae</taxon>
        <taxon>Uroviricota</taxon>
        <taxon>Caudoviricetes</taxon>
        <taxon>Casidaviridae</taxon>
        <taxon>Yangvirus</taxon>
        <taxon>Yangvirus warda</taxon>
    </lineage>
</organism>
<protein>
    <submittedName>
        <fullName evidence="1">Uncharacterized protein</fullName>
    </submittedName>
</protein>
<evidence type="ECO:0000313" key="1">
    <source>
        <dbReference type="EMBL" id="UIW13213.1"/>
    </source>
</evidence>
<gene>
    <name evidence="1" type="primary">31</name>
    <name evidence="1" type="ORF">SEA_WARDA_31</name>
</gene>
<dbReference type="GeneID" id="77954258"/>
<dbReference type="EMBL" id="OL549188">
    <property type="protein sequence ID" value="UIW13213.1"/>
    <property type="molecule type" value="Genomic_DNA"/>
</dbReference>